<proteinExistence type="inferred from homology"/>
<dbReference type="GO" id="GO:0006260">
    <property type="term" value="P:DNA replication"/>
    <property type="evidence" value="ECO:0007669"/>
    <property type="project" value="InterPro"/>
</dbReference>
<dbReference type="AlphaFoldDB" id="A0A5N0TIV6"/>
<dbReference type="Pfam" id="PF00436">
    <property type="entry name" value="SSB"/>
    <property type="match status" value="1"/>
</dbReference>
<evidence type="ECO:0000313" key="6">
    <source>
        <dbReference type="Proteomes" id="UP000326838"/>
    </source>
</evidence>
<dbReference type="InterPro" id="IPR000424">
    <property type="entry name" value="Primosome_PriB/ssb"/>
</dbReference>
<dbReference type="EMBL" id="VYUY01000006">
    <property type="protein sequence ID" value="KAA9135030.1"/>
    <property type="molecule type" value="Genomic_DNA"/>
</dbReference>
<comment type="caution">
    <text evidence="2">Lacks conserved residue(s) required for the propagation of feature annotation.</text>
</comment>
<dbReference type="SUPFAM" id="SSF50249">
    <property type="entry name" value="Nucleic acid-binding proteins"/>
    <property type="match status" value="1"/>
</dbReference>
<keyword evidence="1 2" id="KW-0238">DNA-binding</keyword>
<keyword evidence="6" id="KW-1185">Reference proteome</keyword>
<evidence type="ECO:0000256" key="4">
    <source>
        <dbReference type="SAM" id="MobiDB-lite"/>
    </source>
</evidence>
<organism evidence="5 6">
    <name type="scientific">Microbacterium caowuchunii</name>
    <dbReference type="NCBI Taxonomy" id="2614638"/>
    <lineage>
        <taxon>Bacteria</taxon>
        <taxon>Bacillati</taxon>
        <taxon>Actinomycetota</taxon>
        <taxon>Actinomycetes</taxon>
        <taxon>Micrococcales</taxon>
        <taxon>Microbacteriaceae</taxon>
        <taxon>Microbacterium</taxon>
    </lineage>
</organism>
<dbReference type="HAMAP" id="MF_00984">
    <property type="entry name" value="SSB"/>
    <property type="match status" value="1"/>
</dbReference>
<gene>
    <name evidence="5" type="primary">ssb</name>
    <name evidence="5" type="ORF">F6B40_04960</name>
</gene>
<reference evidence="6" key="1">
    <citation type="submission" date="2019-09" db="EMBL/GenBank/DDBJ databases">
        <title>Mumia zhuanghuii sp. nov. isolated from the intestinal contents of plateau pika (Ochotona curzoniae) in the Qinghai-Tibet plateau of China.</title>
        <authorList>
            <person name="Tian Z."/>
        </authorList>
    </citation>
    <scope>NUCLEOTIDE SEQUENCE [LARGE SCALE GENOMIC DNA]</scope>
    <source>
        <strain evidence="6">L-033</strain>
    </source>
</reference>
<feature type="region of interest" description="Disordered" evidence="4">
    <location>
        <begin position="120"/>
        <end position="163"/>
    </location>
</feature>
<dbReference type="CDD" id="cd04496">
    <property type="entry name" value="SSB_OBF"/>
    <property type="match status" value="1"/>
</dbReference>
<protein>
    <recommendedName>
        <fullName evidence="2 3">Single-stranded DNA-binding protein</fullName>
        <shortName evidence="2">SSB</shortName>
    </recommendedName>
</protein>
<dbReference type="PIRSF" id="PIRSF002070">
    <property type="entry name" value="SSB"/>
    <property type="match status" value="1"/>
</dbReference>
<accession>A0A5N0TIV6</accession>
<dbReference type="InterPro" id="IPR011344">
    <property type="entry name" value="ssDNA-bd"/>
</dbReference>
<dbReference type="NCBIfam" id="TIGR00621">
    <property type="entry name" value="ssb"/>
    <property type="match status" value="1"/>
</dbReference>
<evidence type="ECO:0000256" key="3">
    <source>
        <dbReference type="PIRNR" id="PIRNR002070"/>
    </source>
</evidence>
<dbReference type="Gene3D" id="2.40.50.140">
    <property type="entry name" value="Nucleic acid-binding proteins"/>
    <property type="match status" value="1"/>
</dbReference>
<evidence type="ECO:0000256" key="2">
    <source>
        <dbReference type="HAMAP-Rule" id="MF_00984"/>
    </source>
</evidence>
<evidence type="ECO:0000313" key="5">
    <source>
        <dbReference type="EMBL" id="KAA9135030.1"/>
    </source>
</evidence>
<dbReference type="GO" id="GO:0009295">
    <property type="term" value="C:nucleoid"/>
    <property type="evidence" value="ECO:0007669"/>
    <property type="project" value="TreeGrafter"/>
</dbReference>
<sequence>MNESITVVGNVASVPERRDLPSGGTVTSFRMAVTQRRFDRERSTWVDGHTNWFTVSAFRALGENVYRSLHKADRVVVTGRLRLREWETDAKKGVSAEIDAEALGHDLLWGVSVFQRAESPSAAGAGDTPHAAGAEPSARAEEVQTWGAPGAPRELVTSGETPF</sequence>
<comment type="caution">
    <text evidence="5">The sequence shown here is derived from an EMBL/GenBank/DDBJ whole genome shotgun (WGS) entry which is preliminary data.</text>
</comment>
<dbReference type="RefSeq" id="WP_150892385.1">
    <property type="nucleotide sequence ID" value="NZ_VYUY01000006.1"/>
</dbReference>
<dbReference type="InterPro" id="IPR012340">
    <property type="entry name" value="NA-bd_OB-fold"/>
</dbReference>
<dbReference type="PANTHER" id="PTHR10302">
    <property type="entry name" value="SINGLE-STRANDED DNA-BINDING PROTEIN"/>
    <property type="match status" value="1"/>
</dbReference>
<evidence type="ECO:0000256" key="1">
    <source>
        <dbReference type="ARBA" id="ARBA00023125"/>
    </source>
</evidence>
<comment type="subunit">
    <text evidence="2">Homotetramer.</text>
</comment>
<dbReference type="Proteomes" id="UP000326838">
    <property type="component" value="Unassembled WGS sequence"/>
</dbReference>
<dbReference type="PANTHER" id="PTHR10302:SF27">
    <property type="entry name" value="SINGLE-STRANDED DNA-BINDING PROTEIN"/>
    <property type="match status" value="1"/>
</dbReference>
<dbReference type="GO" id="GO:0003697">
    <property type="term" value="F:single-stranded DNA binding"/>
    <property type="evidence" value="ECO:0007669"/>
    <property type="project" value="UniProtKB-UniRule"/>
</dbReference>
<dbReference type="PROSITE" id="PS50935">
    <property type="entry name" value="SSB"/>
    <property type="match status" value="1"/>
</dbReference>
<name>A0A5N0TIV6_9MICO</name>